<keyword evidence="6" id="KW-0413">Isomerase</keyword>
<keyword evidence="3" id="KW-0597">Phosphoprotein</keyword>
<dbReference type="Proteomes" id="UP000593892">
    <property type="component" value="Chromosome"/>
</dbReference>
<dbReference type="InterPro" id="IPR005844">
    <property type="entry name" value="A-D-PHexomutase_a/b/a-I"/>
</dbReference>
<dbReference type="SUPFAM" id="SSF55957">
    <property type="entry name" value="Phosphoglucomutase, C-terminal domain"/>
    <property type="match status" value="1"/>
</dbReference>
<dbReference type="InterPro" id="IPR016066">
    <property type="entry name" value="A-D-PHexomutase_CS"/>
</dbReference>
<dbReference type="EMBL" id="CP063849">
    <property type="protein sequence ID" value="QOY87007.1"/>
    <property type="molecule type" value="Genomic_DNA"/>
</dbReference>
<evidence type="ECO:0000259" key="8">
    <source>
        <dbReference type="Pfam" id="PF00408"/>
    </source>
</evidence>
<dbReference type="SUPFAM" id="SSF53738">
    <property type="entry name" value="Phosphoglucomutase, first 3 domains"/>
    <property type="match status" value="3"/>
</dbReference>
<dbReference type="InterPro" id="IPR016055">
    <property type="entry name" value="A-D-PHexomutase_a/b/a-I/II/III"/>
</dbReference>
<name>A0A7S7SIG8_PALFE</name>
<dbReference type="PRINTS" id="PR00509">
    <property type="entry name" value="PGMPMM"/>
</dbReference>
<evidence type="ECO:0000259" key="9">
    <source>
        <dbReference type="Pfam" id="PF02878"/>
    </source>
</evidence>
<evidence type="ECO:0000256" key="4">
    <source>
        <dbReference type="ARBA" id="ARBA00022723"/>
    </source>
</evidence>
<keyword evidence="13" id="KW-1185">Reference proteome</keyword>
<evidence type="ECO:0000256" key="5">
    <source>
        <dbReference type="ARBA" id="ARBA00022842"/>
    </source>
</evidence>
<dbReference type="Gene3D" id="3.40.120.10">
    <property type="entry name" value="Alpha-D-Glucose-1,6-Bisphosphate, subunit A, domain 3"/>
    <property type="match status" value="3"/>
</dbReference>
<dbReference type="GO" id="GO:0000287">
    <property type="term" value="F:magnesium ion binding"/>
    <property type="evidence" value="ECO:0007669"/>
    <property type="project" value="InterPro"/>
</dbReference>
<dbReference type="InterPro" id="IPR005846">
    <property type="entry name" value="A-D-PHexomutase_a/b/a-III"/>
</dbReference>
<dbReference type="AlphaFoldDB" id="A0A7S7SIG8"/>
<evidence type="ECO:0000256" key="6">
    <source>
        <dbReference type="ARBA" id="ARBA00023235"/>
    </source>
</evidence>
<evidence type="ECO:0000313" key="12">
    <source>
        <dbReference type="EMBL" id="QOY87007.1"/>
    </source>
</evidence>
<dbReference type="Gene3D" id="3.30.310.50">
    <property type="entry name" value="Alpha-D-phosphohexomutase, C-terminal domain"/>
    <property type="match status" value="1"/>
</dbReference>
<dbReference type="Pfam" id="PF02880">
    <property type="entry name" value="PGM_PMM_III"/>
    <property type="match status" value="1"/>
</dbReference>
<dbReference type="InterPro" id="IPR036900">
    <property type="entry name" value="A-D-PHexomutase_C_sf"/>
</dbReference>
<dbReference type="RefSeq" id="WP_194448676.1">
    <property type="nucleotide sequence ID" value="NZ_CP063849.1"/>
</dbReference>
<feature type="domain" description="Alpha-D-phosphohexomutase alpha/beta/alpha" evidence="11">
    <location>
        <begin position="252"/>
        <end position="360"/>
    </location>
</feature>
<keyword evidence="5 7" id="KW-0460">Magnesium</keyword>
<evidence type="ECO:0000256" key="7">
    <source>
        <dbReference type="RuleBase" id="RU004326"/>
    </source>
</evidence>
<proteinExistence type="inferred from homology"/>
<feature type="domain" description="Alpha-D-phosphohexomutase C-terminal" evidence="8">
    <location>
        <begin position="368"/>
        <end position="440"/>
    </location>
</feature>
<comment type="similarity">
    <text evidence="2 7">Belongs to the phosphohexose mutase family.</text>
</comment>
<evidence type="ECO:0000259" key="11">
    <source>
        <dbReference type="Pfam" id="PF02880"/>
    </source>
</evidence>
<dbReference type="PROSITE" id="PS00710">
    <property type="entry name" value="PGM_PMM"/>
    <property type="match status" value="1"/>
</dbReference>
<dbReference type="InterPro" id="IPR005843">
    <property type="entry name" value="A-D-PHexomutase_C"/>
</dbReference>
<dbReference type="Pfam" id="PF02878">
    <property type="entry name" value="PGM_PMM_I"/>
    <property type="match status" value="1"/>
</dbReference>
<feature type="domain" description="Alpha-D-phosphohexomutase alpha/beta/alpha" evidence="10">
    <location>
        <begin position="151"/>
        <end position="248"/>
    </location>
</feature>
<organism evidence="12 13">
    <name type="scientific">Paludibaculum fermentans</name>
    <dbReference type="NCBI Taxonomy" id="1473598"/>
    <lineage>
        <taxon>Bacteria</taxon>
        <taxon>Pseudomonadati</taxon>
        <taxon>Acidobacteriota</taxon>
        <taxon>Terriglobia</taxon>
        <taxon>Bryobacterales</taxon>
        <taxon>Bryobacteraceae</taxon>
        <taxon>Paludibaculum</taxon>
    </lineage>
</organism>
<dbReference type="InterPro" id="IPR005845">
    <property type="entry name" value="A-D-PHexomutase_a/b/a-II"/>
</dbReference>
<dbReference type="GO" id="GO:0005975">
    <property type="term" value="P:carbohydrate metabolic process"/>
    <property type="evidence" value="ECO:0007669"/>
    <property type="project" value="InterPro"/>
</dbReference>
<dbReference type="PANTHER" id="PTHR43771:SF2">
    <property type="entry name" value="PHOSPHOMANNOMUTASE_PHOSPHOGLUCOMUTASE"/>
    <property type="match status" value="1"/>
</dbReference>
<sequence>MLKQTIFREYDIRGIADVEMLSPDVIGLGRALGTFLLRNGATRINVGRDVRLSGQRLKDALVEGLLSTGCQVTDLGQVPTPVLYYSVHYLGSEAGVMITGSHNPSEYNGFKTMLGKGTIYGAQIQEVYRILRDEDFIVGQGTLNMADVITPYVEEIPRQFQFSRRVKVVFDAGNGVAGPTMHRLLEKLDIEATEMFFEPDGAFPNHHPDPTVEHNLEMLKAEVARQGAELGIAFDGDSDRIGAVDEKGNVIWGDMLMLIYGREILTRKPGATFIGEVKCSQVMYDELNRLGANAIMYKTGHSLIKAKMKQEHAELAGEMSGHMFFADRYYGYDDALYAACRLIEIVADSGKPLSAQTDGLPKMVFTPELRVDCADELKFQVVDRVKAHFQAIRPTVDVDGVRILFDEGWGLVRGSNTQPILVLRFEATTQEKLEEYRRTVEAVVEEAKTAVGA</sequence>
<gene>
    <name evidence="12" type="ORF">IRI77_30205</name>
</gene>
<dbReference type="GO" id="GO:0016868">
    <property type="term" value="F:intramolecular phosphotransferase activity"/>
    <property type="evidence" value="ECO:0007669"/>
    <property type="project" value="InterPro"/>
</dbReference>
<dbReference type="PANTHER" id="PTHR43771">
    <property type="entry name" value="PHOSPHOMANNOMUTASE"/>
    <property type="match status" value="1"/>
</dbReference>
<evidence type="ECO:0000259" key="10">
    <source>
        <dbReference type="Pfam" id="PF02879"/>
    </source>
</evidence>
<keyword evidence="4 7" id="KW-0479">Metal-binding</keyword>
<evidence type="ECO:0000256" key="1">
    <source>
        <dbReference type="ARBA" id="ARBA00001946"/>
    </source>
</evidence>
<evidence type="ECO:0000256" key="2">
    <source>
        <dbReference type="ARBA" id="ARBA00010231"/>
    </source>
</evidence>
<protein>
    <submittedName>
        <fullName evidence="12">Phosphomannomutase/phosphoglucomutase</fullName>
    </submittedName>
</protein>
<feature type="domain" description="Alpha-D-phosphohexomutase alpha/beta/alpha" evidence="9">
    <location>
        <begin position="5"/>
        <end position="136"/>
    </location>
</feature>
<evidence type="ECO:0000256" key="3">
    <source>
        <dbReference type="ARBA" id="ARBA00022553"/>
    </source>
</evidence>
<dbReference type="Pfam" id="PF00408">
    <property type="entry name" value="PGM_PMM_IV"/>
    <property type="match status" value="1"/>
</dbReference>
<evidence type="ECO:0000313" key="13">
    <source>
        <dbReference type="Proteomes" id="UP000593892"/>
    </source>
</evidence>
<dbReference type="CDD" id="cd03089">
    <property type="entry name" value="PMM_PGM"/>
    <property type="match status" value="1"/>
</dbReference>
<accession>A0A7S7SIG8</accession>
<dbReference type="Pfam" id="PF02879">
    <property type="entry name" value="PGM_PMM_II"/>
    <property type="match status" value="1"/>
</dbReference>
<comment type="cofactor">
    <cofactor evidence="1">
        <name>Mg(2+)</name>
        <dbReference type="ChEBI" id="CHEBI:18420"/>
    </cofactor>
</comment>
<dbReference type="InterPro" id="IPR005841">
    <property type="entry name" value="Alpha-D-phosphohexomutase_SF"/>
</dbReference>
<reference evidence="12 13" key="1">
    <citation type="submission" date="2020-10" db="EMBL/GenBank/DDBJ databases">
        <title>Complete genome sequence of Paludibaculum fermentans P105T, a facultatively anaerobic acidobacterium capable of dissimilatory Fe(III) reduction.</title>
        <authorList>
            <person name="Dedysh S.N."/>
            <person name="Beletsky A.V."/>
            <person name="Kulichevskaya I.S."/>
            <person name="Mardanov A.V."/>
            <person name="Ravin N.V."/>
        </authorList>
    </citation>
    <scope>NUCLEOTIDE SEQUENCE [LARGE SCALE GENOMIC DNA]</scope>
    <source>
        <strain evidence="12 13">P105</strain>
    </source>
</reference>
<dbReference type="KEGG" id="pfer:IRI77_30205"/>